<dbReference type="RefSeq" id="WP_129609438.1">
    <property type="nucleotide sequence ID" value="NZ_UWOC01000150.1"/>
</dbReference>
<feature type="domain" description="Activator of Hsp90 ATPase homologue 1/2-like C-terminal" evidence="2">
    <location>
        <begin position="22"/>
        <end position="141"/>
    </location>
</feature>
<dbReference type="InterPro" id="IPR013538">
    <property type="entry name" value="ASHA1/2-like_C"/>
</dbReference>
<evidence type="ECO:0000313" key="3">
    <source>
        <dbReference type="EMBL" id="VCU09600.1"/>
    </source>
</evidence>
<reference evidence="4" key="1">
    <citation type="submission" date="2018-10" db="EMBL/GenBank/DDBJ databases">
        <authorList>
            <person name="Peiro R."/>
            <person name="Begona"/>
            <person name="Cbmso G."/>
            <person name="Lopez M."/>
            <person name="Gonzalez S."/>
            <person name="Sacristan E."/>
            <person name="Castillo E."/>
        </authorList>
    </citation>
    <scope>NUCLEOTIDE SEQUENCE [LARGE SCALE GENOMIC DNA]</scope>
</reference>
<accession>A0A447CWH6</accession>
<dbReference type="EMBL" id="UWOC01000150">
    <property type="protein sequence ID" value="VCU09600.1"/>
    <property type="molecule type" value="Genomic_DNA"/>
</dbReference>
<name>A0A447CWH6_9BRAD</name>
<dbReference type="SUPFAM" id="SSF55961">
    <property type="entry name" value="Bet v1-like"/>
    <property type="match status" value="1"/>
</dbReference>
<dbReference type="Gene3D" id="3.30.530.20">
    <property type="match status" value="1"/>
</dbReference>
<dbReference type="OrthoDB" id="8417725at2"/>
<dbReference type="AlphaFoldDB" id="A0A447CWH6"/>
<protein>
    <recommendedName>
        <fullName evidence="2">Activator of Hsp90 ATPase homologue 1/2-like C-terminal domain-containing protein</fullName>
    </recommendedName>
</protein>
<dbReference type="InterPro" id="IPR023393">
    <property type="entry name" value="START-like_dom_sf"/>
</dbReference>
<sequence length="268" mass="29347">MPLKKTAATRRAVEMEIELPGTPEQIWQAMATGPGNAAWFVPTIIEEKVGGRLEFQLGGGATSHGVVTVWQPPHRFGYEELGWSGEAPPLATEIVIEAASGGTCRVRMVHSLFTDRDDWDKEMESFETGWPAFFAILRLYLRHFAGEPAASSRPMGGFGGDPAAAWAELTRRLGLDGARPGERRDTAVDGAPQLAGTVEEEYRIGDHQALMLRLDTPAPGIALMGAFSYAGKSHIALSLYFYGRESAAVEARESPRWHAWMAEQFPFT</sequence>
<keyword evidence="4" id="KW-1185">Reference proteome</keyword>
<evidence type="ECO:0000256" key="1">
    <source>
        <dbReference type="ARBA" id="ARBA00006817"/>
    </source>
</evidence>
<evidence type="ECO:0000259" key="2">
    <source>
        <dbReference type="Pfam" id="PF08327"/>
    </source>
</evidence>
<proteinExistence type="inferred from homology"/>
<dbReference type="Pfam" id="PF08327">
    <property type="entry name" value="AHSA1"/>
    <property type="match status" value="1"/>
</dbReference>
<organism evidence="3 4">
    <name type="scientific">Rhodoplanes serenus</name>
    <dbReference type="NCBI Taxonomy" id="200615"/>
    <lineage>
        <taxon>Bacteria</taxon>
        <taxon>Pseudomonadati</taxon>
        <taxon>Pseudomonadota</taxon>
        <taxon>Alphaproteobacteria</taxon>
        <taxon>Hyphomicrobiales</taxon>
        <taxon>Nitrobacteraceae</taxon>
        <taxon>Rhodoplanes</taxon>
    </lineage>
</organism>
<gene>
    <name evidence="3" type="ORF">RHODGE_RHODGE_02771</name>
</gene>
<dbReference type="Proteomes" id="UP000289200">
    <property type="component" value="Unassembled WGS sequence"/>
</dbReference>
<evidence type="ECO:0000313" key="4">
    <source>
        <dbReference type="Proteomes" id="UP000289200"/>
    </source>
</evidence>
<comment type="caution">
    <text evidence="3">The sequence shown here is derived from an EMBL/GenBank/DDBJ whole genome shotgun (WGS) entry which is preliminary data.</text>
</comment>
<comment type="similarity">
    <text evidence="1">Belongs to the AHA1 family.</text>
</comment>
<dbReference type="CDD" id="cd07814">
    <property type="entry name" value="SRPBCC_CalC_Aha1-like"/>
    <property type="match status" value="1"/>
</dbReference>